<dbReference type="InterPro" id="IPR023343">
    <property type="entry name" value="Penicillin_amidase_dom1"/>
</dbReference>
<feature type="region of interest" description="Disordered" evidence="10">
    <location>
        <begin position="966"/>
        <end position="1001"/>
    </location>
</feature>
<evidence type="ECO:0000313" key="12">
    <source>
        <dbReference type="EMBL" id="CAL1151146.1"/>
    </source>
</evidence>
<dbReference type="SMART" id="SM00883">
    <property type="entry name" value="Cpn10"/>
    <property type="match status" value="1"/>
</dbReference>
<evidence type="ECO:0000256" key="4">
    <source>
        <dbReference type="ARBA" id="ARBA00022801"/>
    </source>
</evidence>
<dbReference type="InterPro" id="IPR029055">
    <property type="entry name" value="Ntn_hydrolases_N"/>
</dbReference>
<evidence type="ECO:0000256" key="10">
    <source>
        <dbReference type="SAM" id="MobiDB-lite"/>
    </source>
</evidence>
<evidence type="ECO:0000256" key="3">
    <source>
        <dbReference type="ARBA" id="ARBA00022729"/>
    </source>
</evidence>
<dbReference type="EMBL" id="CAMXCT010002380">
    <property type="protein sequence ID" value="CAI3997771.1"/>
    <property type="molecule type" value="Genomic_DNA"/>
</dbReference>
<gene>
    <name evidence="11" type="ORF">C1SCF055_LOCUS24117</name>
</gene>
<evidence type="ECO:0000313" key="13">
    <source>
        <dbReference type="Proteomes" id="UP001152797"/>
    </source>
</evidence>
<dbReference type="InterPro" id="IPR043146">
    <property type="entry name" value="Penicillin_amidase_N_B-knob"/>
</dbReference>
<evidence type="ECO:0000256" key="9">
    <source>
        <dbReference type="ARBA" id="ARBA00079398"/>
    </source>
</evidence>
<organism evidence="11">
    <name type="scientific">Cladocopium goreaui</name>
    <dbReference type="NCBI Taxonomy" id="2562237"/>
    <lineage>
        <taxon>Eukaryota</taxon>
        <taxon>Sar</taxon>
        <taxon>Alveolata</taxon>
        <taxon>Dinophyceae</taxon>
        <taxon>Suessiales</taxon>
        <taxon>Symbiodiniaceae</taxon>
        <taxon>Cladocopium</taxon>
    </lineage>
</organism>
<comment type="similarity">
    <text evidence="1">Belongs to the peptidase S45 family.</text>
</comment>
<sequence length="1096" mass="120724">MQFARTVASGRAAEQIANRPELLEMDRFLRRAGIQRRLSEEAGMLPPRVLEQLEWYSRGVNDGLEEIGRTLPMWAVGFQPEPWTPEAVMLIGNLLSFAGLAIGEQEAERVMLELIHLGVEEERLRELFRPYLDGVDFEPLRDVRFGKQLSDDALELLADLPRLAGSNAWAVAPERSATGAALLASDPHLEVNRLPAIWYEAALRWTDDDGKQEYVLGATLPGCPLFAVARTSRLSWGVTYMHANTSDHFIEDVRQKPGAEEAWQYRRGEEWLDYEPRVERIERKGAEAIEEAIYENDVGVLTEPPTEAGKHLSVAWVGSRAGGGAAIGTWLDVVASRSTTEAMDVVRRSPHPSLVWVFADSEGHIGKQASGWLPIRGKASGLVPVGAWDEANHWQGVVPADRLPSEHDPARGFVASANEELYLADGTPLHSHGLHDYRRVRIDERLTELPRATLADMQELQYDVVSRHARDLLPVLLAHVEDGPLKERLTAWDCRFDPESRDAALFMGFYRHVLLEIFGHEEGIGWRRMLYLATRLGYSAMVLTAIDRVLPKVTSSWWRVRDKGEMIRRAAERAIAEPERSWSDVNSFHFTDRFFGGASGQTTTGRLLGFQSSSTPMPGCHATPFQGHLKATAKRESTFAPSYHFVADMATDEAWTNLPGGPSENRFSKWYRTDIERWKQGDFKREADMKIAPTKLGRGYSVSEQNDACGSPADADVHAGSADADAAPVAASHANVRGADDDRSAVDNGRAVGAADNAAVTACFGVHRHGESHRHQGEQRQGDSFLRAEHRRALLREWGRAPSTAPAVGGCVAGIPARAVSLPRTGEARVNPNRRVDRGPRQPAALPPLRHGRGRLDQHGGQQQCRDRRHEPTGTTLRGTACGSGWLGEHLGLLRLEVGEPAATPSAGYCTPRWGRWLAKPTGGGVSHDTSAKLAARGVPAPSPRAFAFYRHRLRHRCAVTPPAHHAASLHQEARPRVNRPNSFQAARNSPMATATKKKTKVKLEPMGDKVVVERLESSDTTAGGIFLPDSSKEKPNRGTIVAVGPGKLLDDGSRGELQVKVGDEVLFTSYAPETIELGDDEYLLMGESDILAIVE</sequence>
<proteinExistence type="inferred from homology"/>
<dbReference type="Gene3D" id="1.10.439.10">
    <property type="entry name" value="Penicillin Amidohydrolase, domain 1"/>
    <property type="match status" value="1"/>
</dbReference>
<evidence type="ECO:0000256" key="6">
    <source>
        <dbReference type="ARBA" id="ARBA00023186"/>
    </source>
</evidence>
<keyword evidence="6" id="KW-0143">Chaperone</keyword>
<protein>
    <recommendedName>
        <fullName evidence="8">20 kDa chaperonin, chloroplastic</fullName>
    </recommendedName>
    <alternativeName>
        <fullName evidence="7">Chaperonin 10</fullName>
    </alternativeName>
    <alternativeName>
        <fullName evidence="9">Protein Cpn21</fullName>
    </alternativeName>
</protein>
<dbReference type="InterPro" id="IPR037124">
    <property type="entry name" value="Chaperonin_GroES_sf"/>
</dbReference>
<comment type="caution">
    <text evidence="11">The sequence shown here is derived from an EMBL/GenBank/DDBJ whole genome shotgun (WGS) entry which is preliminary data.</text>
</comment>
<evidence type="ECO:0000256" key="2">
    <source>
        <dbReference type="ARBA" id="ARBA00006975"/>
    </source>
</evidence>
<dbReference type="OrthoDB" id="184876at2759"/>
<dbReference type="Gene3D" id="1.10.1400.10">
    <property type="match status" value="1"/>
</dbReference>
<dbReference type="SUPFAM" id="SSF50129">
    <property type="entry name" value="GroES-like"/>
    <property type="match status" value="1"/>
</dbReference>
<evidence type="ECO:0000313" key="11">
    <source>
        <dbReference type="EMBL" id="CAI3997771.1"/>
    </source>
</evidence>
<dbReference type="Gene3D" id="2.30.120.10">
    <property type="match status" value="1"/>
</dbReference>
<feature type="region of interest" description="Disordered" evidence="10">
    <location>
        <begin position="823"/>
        <end position="875"/>
    </location>
</feature>
<dbReference type="Gene3D" id="3.60.20.10">
    <property type="entry name" value="Glutamine Phosphoribosylpyrophosphate, subunit 1, domain 1"/>
    <property type="match status" value="1"/>
</dbReference>
<dbReference type="InterPro" id="IPR011032">
    <property type="entry name" value="GroES-like_sf"/>
</dbReference>
<dbReference type="AlphaFoldDB" id="A0A9P1CUR4"/>
<dbReference type="GO" id="GO:0005524">
    <property type="term" value="F:ATP binding"/>
    <property type="evidence" value="ECO:0007669"/>
    <property type="project" value="InterPro"/>
</dbReference>
<dbReference type="PANTHER" id="PTHR34218:SF3">
    <property type="entry name" value="ACYL-HOMOSERINE LACTONE ACYLASE PVDQ"/>
    <property type="match status" value="1"/>
</dbReference>
<name>A0A9P1CUR4_9DINO</name>
<evidence type="ECO:0000256" key="5">
    <source>
        <dbReference type="ARBA" id="ARBA00023145"/>
    </source>
</evidence>
<dbReference type="EMBL" id="CAMXCT030002380">
    <property type="protein sequence ID" value="CAL4785083.1"/>
    <property type="molecule type" value="Genomic_DNA"/>
</dbReference>
<dbReference type="GO" id="GO:0017000">
    <property type="term" value="P:antibiotic biosynthetic process"/>
    <property type="evidence" value="ECO:0007669"/>
    <property type="project" value="InterPro"/>
</dbReference>
<dbReference type="InterPro" id="IPR020818">
    <property type="entry name" value="Chaperonin_GroES"/>
</dbReference>
<keyword evidence="5" id="KW-0865">Zymogen</keyword>
<dbReference type="InterPro" id="IPR002692">
    <property type="entry name" value="S45"/>
</dbReference>
<dbReference type="SUPFAM" id="SSF56235">
    <property type="entry name" value="N-terminal nucleophile aminohydrolases (Ntn hydrolases)"/>
    <property type="match status" value="1"/>
</dbReference>
<keyword evidence="4" id="KW-0378">Hydrolase</keyword>
<keyword evidence="3" id="KW-0732">Signal</keyword>
<dbReference type="FunFam" id="2.30.33.40:FF:000001">
    <property type="entry name" value="10 kDa chaperonin"/>
    <property type="match status" value="1"/>
</dbReference>
<dbReference type="InterPro" id="IPR043147">
    <property type="entry name" value="Penicillin_amidase_A-knob"/>
</dbReference>
<evidence type="ECO:0000256" key="7">
    <source>
        <dbReference type="ARBA" id="ARBA00031971"/>
    </source>
</evidence>
<dbReference type="PRINTS" id="PR00297">
    <property type="entry name" value="CHAPERONIN10"/>
</dbReference>
<evidence type="ECO:0000256" key="8">
    <source>
        <dbReference type="ARBA" id="ARBA00073031"/>
    </source>
</evidence>
<dbReference type="GO" id="GO:0044183">
    <property type="term" value="F:protein folding chaperone"/>
    <property type="evidence" value="ECO:0007669"/>
    <property type="project" value="InterPro"/>
</dbReference>
<reference evidence="12" key="2">
    <citation type="submission" date="2024-04" db="EMBL/GenBank/DDBJ databases">
        <authorList>
            <person name="Chen Y."/>
            <person name="Shah S."/>
            <person name="Dougan E. K."/>
            <person name="Thang M."/>
            <person name="Chan C."/>
        </authorList>
    </citation>
    <scope>NUCLEOTIDE SEQUENCE [LARGE SCALE GENOMIC DNA]</scope>
</reference>
<dbReference type="Gene3D" id="2.30.33.40">
    <property type="entry name" value="GroES chaperonin"/>
    <property type="match status" value="1"/>
</dbReference>
<dbReference type="Proteomes" id="UP001152797">
    <property type="component" value="Unassembled WGS sequence"/>
</dbReference>
<dbReference type="Pfam" id="PF00166">
    <property type="entry name" value="Cpn10"/>
    <property type="match status" value="1"/>
</dbReference>
<dbReference type="EMBL" id="CAMXCT020002380">
    <property type="protein sequence ID" value="CAL1151146.1"/>
    <property type="molecule type" value="Genomic_DNA"/>
</dbReference>
<keyword evidence="13" id="KW-1185">Reference proteome</keyword>
<comment type="similarity">
    <text evidence="2">Belongs to the GroES chaperonin family.</text>
</comment>
<accession>A0A9P1CUR4</accession>
<dbReference type="GO" id="GO:0016811">
    <property type="term" value="F:hydrolase activity, acting on carbon-nitrogen (but not peptide) bonds, in linear amides"/>
    <property type="evidence" value="ECO:0007669"/>
    <property type="project" value="InterPro"/>
</dbReference>
<reference evidence="11" key="1">
    <citation type="submission" date="2022-10" db="EMBL/GenBank/DDBJ databases">
        <authorList>
            <person name="Chen Y."/>
            <person name="Dougan E. K."/>
            <person name="Chan C."/>
            <person name="Rhodes N."/>
            <person name="Thang M."/>
        </authorList>
    </citation>
    <scope>NUCLEOTIDE SEQUENCE</scope>
</reference>
<dbReference type="CDD" id="cd00320">
    <property type="entry name" value="cpn10"/>
    <property type="match status" value="1"/>
</dbReference>
<dbReference type="PANTHER" id="PTHR34218">
    <property type="entry name" value="PEPTIDASE S45 PENICILLIN AMIDASE"/>
    <property type="match status" value="1"/>
</dbReference>
<dbReference type="HAMAP" id="MF_00580">
    <property type="entry name" value="CH10"/>
    <property type="match status" value="1"/>
</dbReference>
<dbReference type="Pfam" id="PF01804">
    <property type="entry name" value="Penicil_amidase"/>
    <property type="match status" value="1"/>
</dbReference>
<dbReference type="NCBIfam" id="NF001531">
    <property type="entry name" value="PRK00364.2-2"/>
    <property type="match status" value="1"/>
</dbReference>
<feature type="compositionally biased region" description="Polar residues" evidence="10">
    <location>
        <begin position="980"/>
        <end position="992"/>
    </location>
</feature>
<evidence type="ECO:0000256" key="1">
    <source>
        <dbReference type="ARBA" id="ARBA00006586"/>
    </source>
</evidence>